<proteinExistence type="predicted"/>
<dbReference type="InterPro" id="IPR055171">
    <property type="entry name" value="GT-D-like"/>
</dbReference>
<keyword evidence="3" id="KW-1185">Reference proteome</keyword>
<feature type="domain" description="GT-D fold-like" evidence="1">
    <location>
        <begin position="74"/>
        <end position="286"/>
    </location>
</feature>
<name>A0ABQ4LSG4_9BACL</name>
<comment type="caution">
    <text evidence="2">The sequence shown here is derived from an EMBL/GenBank/DDBJ whole genome shotgun (WGS) entry which is preliminary data.</text>
</comment>
<dbReference type="Pfam" id="PF22882">
    <property type="entry name" value="GT-D-like"/>
    <property type="match status" value="1"/>
</dbReference>
<sequence length="298" mass="31755">MPDTGEVQDSRTDQAEESAYAKGFDAGYKAGAATGAEEEMASLLPPYTILPGVSAKEVMEAGLQRFLPRLQPLLKPEEVHVRLEQSLALKKPLSVVRLGDGELLALAHDTVLPLAHAKAAGPFLTRAGITLPDYEARDRLAEAVRGADIIGIPASRLPTYQGLLFPVLRYYGIGHDPHRFTISTINYALHEHRLLQPLLLNRQVLVIGNKAEPLAEVLSASGVHITGTVAPVNGFRDVPGALAATAQHTFDIALVASGIPAVVICQTIAAELGKVALDFGHLADKLISGELTYDDDAS</sequence>
<evidence type="ECO:0000313" key="2">
    <source>
        <dbReference type="EMBL" id="GIO66210.1"/>
    </source>
</evidence>
<evidence type="ECO:0000313" key="3">
    <source>
        <dbReference type="Proteomes" id="UP000680638"/>
    </source>
</evidence>
<gene>
    <name evidence="2" type="ORF">J21TS3_10310</name>
</gene>
<protein>
    <recommendedName>
        <fullName evidence="1">GT-D fold-like domain-containing protein</fullName>
    </recommendedName>
</protein>
<evidence type="ECO:0000259" key="1">
    <source>
        <dbReference type="Pfam" id="PF22882"/>
    </source>
</evidence>
<dbReference type="Proteomes" id="UP000680638">
    <property type="component" value="Unassembled WGS sequence"/>
</dbReference>
<organism evidence="2 3">
    <name type="scientific">Paenibacillus cookii</name>
    <dbReference type="NCBI Taxonomy" id="157839"/>
    <lineage>
        <taxon>Bacteria</taxon>
        <taxon>Bacillati</taxon>
        <taxon>Bacillota</taxon>
        <taxon>Bacilli</taxon>
        <taxon>Bacillales</taxon>
        <taxon>Paenibacillaceae</taxon>
        <taxon>Paenibacillus</taxon>
    </lineage>
</organism>
<reference evidence="2 3" key="1">
    <citation type="submission" date="2021-03" db="EMBL/GenBank/DDBJ databases">
        <title>Antimicrobial resistance genes in bacteria isolated from Japanese honey, and their potential for conferring macrolide and lincosamide resistance in the American foulbrood pathogen Paenibacillus larvae.</title>
        <authorList>
            <person name="Okamoto M."/>
            <person name="Kumagai M."/>
            <person name="Kanamori H."/>
            <person name="Takamatsu D."/>
        </authorList>
    </citation>
    <scope>NUCLEOTIDE SEQUENCE [LARGE SCALE GENOMIC DNA]</scope>
    <source>
        <strain evidence="2 3">J21TS3</strain>
    </source>
</reference>
<accession>A0ABQ4LSG4</accession>
<dbReference type="InterPro" id="IPR049785">
    <property type="entry name" value="GT-D-like_firm"/>
</dbReference>
<dbReference type="NCBIfam" id="NF040628">
    <property type="entry name" value="GT-D_rel"/>
    <property type="match status" value="1"/>
</dbReference>
<dbReference type="EMBL" id="BORW01000003">
    <property type="protein sequence ID" value="GIO66210.1"/>
    <property type="molecule type" value="Genomic_DNA"/>
</dbReference>